<evidence type="ECO:0000259" key="1">
    <source>
        <dbReference type="PROSITE" id="PS50181"/>
    </source>
</evidence>
<evidence type="ECO:0000313" key="3">
    <source>
        <dbReference type="Proteomes" id="UP000053890"/>
    </source>
</evidence>
<dbReference type="Proteomes" id="UP000053890">
    <property type="component" value="Unassembled WGS sequence"/>
</dbReference>
<dbReference type="Pfam" id="PF12937">
    <property type="entry name" value="F-box-like"/>
    <property type="match status" value="1"/>
</dbReference>
<dbReference type="PROSITE" id="PS50181">
    <property type="entry name" value="FBOX"/>
    <property type="match status" value="1"/>
</dbReference>
<dbReference type="InterPro" id="IPR001810">
    <property type="entry name" value="F-box_dom"/>
</dbReference>
<dbReference type="GeneID" id="28975353"/>
<dbReference type="InterPro" id="IPR036047">
    <property type="entry name" value="F-box-like_dom_sf"/>
</dbReference>
<accession>A0A0P9F952</accession>
<name>A0A0P9F952_RHOGW</name>
<reference evidence="2 3" key="1">
    <citation type="journal article" date="2015" name="Front. Microbiol.">
        <title>Genome sequence of the plant growth promoting endophytic yeast Rhodotorula graminis WP1.</title>
        <authorList>
            <person name="Firrincieli A."/>
            <person name="Otillar R."/>
            <person name="Salamov A."/>
            <person name="Schmutz J."/>
            <person name="Khan Z."/>
            <person name="Redman R.S."/>
            <person name="Fleck N.D."/>
            <person name="Lindquist E."/>
            <person name="Grigoriev I.V."/>
            <person name="Doty S.L."/>
        </authorList>
    </citation>
    <scope>NUCLEOTIDE SEQUENCE [LARGE SCALE GENOMIC DNA]</scope>
    <source>
        <strain evidence="2 3">WP1</strain>
    </source>
</reference>
<dbReference type="Gene3D" id="1.20.1280.50">
    <property type="match status" value="1"/>
</dbReference>
<dbReference type="AlphaFoldDB" id="A0A0P9F952"/>
<dbReference type="RefSeq" id="XP_018268207.1">
    <property type="nucleotide sequence ID" value="XM_018414905.1"/>
</dbReference>
<protein>
    <recommendedName>
        <fullName evidence="1">F-box domain-containing protein</fullName>
    </recommendedName>
</protein>
<feature type="domain" description="F-box" evidence="1">
    <location>
        <begin position="15"/>
        <end position="65"/>
    </location>
</feature>
<keyword evidence="3" id="KW-1185">Reference proteome</keyword>
<dbReference type="OrthoDB" id="2520703at2759"/>
<evidence type="ECO:0000313" key="2">
    <source>
        <dbReference type="EMBL" id="KPV72158.1"/>
    </source>
</evidence>
<dbReference type="EMBL" id="KQ474088">
    <property type="protein sequence ID" value="KPV72158.1"/>
    <property type="molecule type" value="Genomic_DNA"/>
</dbReference>
<gene>
    <name evidence="2" type="ORF">RHOBADRAFT_47000</name>
</gene>
<dbReference type="SUPFAM" id="SSF81383">
    <property type="entry name" value="F-box domain"/>
    <property type="match status" value="1"/>
</dbReference>
<organism evidence="2 3">
    <name type="scientific">Rhodotorula graminis (strain WP1)</name>
    <dbReference type="NCBI Taxonomy" id="578459"/>
    <lineage>
        <taxon>Eukaryota</taxon>
        <taxon>Fungi</taxon>
        <taxon>Dikarya</taxon>
        <taxon>Basidiomycota</taxon>
        <taxon>Pucciniomycotina</taxon>
        <taxon>Microbotryomycetes</taxon>
        <taxon>Sporidiobolales</taxon>
        <taxon>Sporidiobolaceae</taxon>
        <taxon>Rhodotorula</taxon>
    </lineage>
</organism>
<sequence length="351" mass="37842">MSTPSTTSAAPAASTSAANSLPDELLDKIFSNLVGTDTKQHPLYSVCLASRRFHQVAQPLLWHTVAFEVDGTGDGQAFVEAARQLGHYTRVVSLAFTKVAREEAYLAYTPVLKHMAAARRVQVVHDTDSEGRRFQPVALFDNIESTNLEHLGVLHLPRDSSMPRASCLRTTASLDLVGSGFSAFLECLYHVPGLMPSLRALAADLWWMPAIGMPDHLFAQLDMFQASVGVILNAGARPLALEALARHVSICRVFLDRSSANISTSLDNLARGIKAGNVKSVWLPRDPTSIGSPSDDVGLCAAWANLCDAARAAGIPGRFVGDAEDPRTMVGGQLDFGFWDYAKRLRAAGEV</sequence>
<proteinExistence type="predicted"/>